<name>A0A179GSW8_PURLI</name>
<protein>
    <submittedName>
        <fullName evidence="1">Uncharacterized protein</fullName>
    </submittedName>
</protein>
<reference evidence="1 2" key="1">
    <citation type="submission" date="2016-02" db="EMBL/GenBank/DDBJ databases">
        <title>Biosynthesis of antibiotic leucinostatins and their inhibition on Phytophthora in bio-control Purpureocillium lilacinum.</title>
        <authorList>
            <person name="Wang G."/>
            <person name="Liu Z."/>
            <person name="Lin R."/>
            <person name="Li E."/>
            <person name="Mao Z."/>
            <person name="Ling J."/>
            <person name="Yin W."/>
            <person name="Xie B."/>
        </authorList>
    </citation>
    <scope>NUCLEOTIDE SEQUENCE [LARGE SCALE GENOMIC DNA]</scope>
    <source>
        <strain evidence="1">PLFJ-1</strain>
    </source>
</reference>
<evidence type="ECO:0000313" key="2">
    <source>
        <dbReference type="Proteomes" id="UP000078340"/>
    </source>
</evidence>
<accession>A0A179GSW8</accession>
<gene>
    <name evidence="1" type="ORF">VFPFJ_09482</name>
</gene>
<sequence length="77" mass="8144">MLGCLRGRVRACARRPAICSLLAVLALRLRVLHLALRRANVFTALVVRVNVLAASSDSWPSAAGVSCLGAASPEFLD</sequence>
<dbReference type="Proteomes" id="UP000078340">
    <property type="component" value="Unassembled WGS sequence"/>
</dbReference>
<evidence type="ECO:0000313" key="1">
    <source>
        <dbReference type="EMBL" id="OAQ81027.1"/>
    </source>
</evidence>
<proteinExistence type="predicted"/>
<dbReference type="AlphaFoldDB" id="A0A179GSW8"/>
<organism evidence="1 2">
    <name type="scientific">Purpureocillium lilacinum</name>
    <name type="common">Paecilomyces lilacinus</name>
    <dbReference type="NCBI Taxonomy" id="33203"/>
    <lineage>
        <taxon>Eukaryota</taxon>
        <taxon>Fungi</taxon>
        <taxon>Dikarya</taxon>
        <taxon>Ascomycota</taxon>
        <taxon>Pezizomycotina</taxon>
        <taxon>Sordariomycetes</taxon>
        <taxon>Hypocreomycetidae</taxon>
        <taxon>Hypocreales</taxon>
        <taxon>Ophiocordycipitaceae</taxon>
        <taxon>Purpureocillium</taxon>
    </lineage>
</organism>
<dbReference type="EMBL" id="LSBI01000009">
    <property type="protein sequence ID" value="OAQ81027.1"/>
    <property type="molecule type" value="Genomic_DNA"/>
</dbReference>
<comment type="caution">
    <text evidence="1">The sequence shown here is derived from an EMBL/GenBank/DDBJ whole genome shotgun (WGS) entry which is preliminary data.</text>
</comment>